<dbReference type="Proteomes" id="UP000186235">
    <property type="component" value="Unassembled WGS sequence"/>
</dbReference>
<name>A0A1N6VHP7_9MICO</name>
<evidence type="ECO:0000313" key="3">
    <source>
        <dbReference type="EMBL" id="SIQ77258.1"/>
    </source>
</evidence>
<evidence type="ECO:0000256" key="1">
    <source>
        <dbReference type="SAM" id="MobiDB-lite"/>
    </source>
</evidence>
<dbReference type="AlphaFoldDB" id="A0A1N6VHP7"/>
<accession>A0A1N6VHP7</accession>
<dbReference type="EMBL" id="FTMI01000002">
    <property type="protein sequence ID" value="SIQ04377.1"/>
    <property type="molecule type" value="Genomic_DNA"/>
</dbReference>
<keyword evidence="3" id="KW-0378">Hydrolase</keyword>
<organism evidence="3 4">
    <name type="scientific">Cellulosimicrobium aquatile</name>
    <dbReference type="NCBI Taxonomy" id="1612203"/>
    <lineage>
        <taxon>Bacteria</taxon>
        <taxon>Bacillati</taxon>
        <taxon>Actinomycetota</taxon>
        <taxon>Actinomycetes</taxon>
        <taxon>Micrococcales</taxon>
        <taxon>Promicromonosporaceae</taxon>
        <taxon>Cellulosimicrobium</taxon>
    </lineage>
</organism>
<reference evidence="4" key="1">
    <citation type="submission" date="2017-01" db="EMBL/GenBank/DDBJ databases">
        <authorList>
            <person name="Varghese N."/>
            <person name="Submissions S."/>
        </authorList>
    </citation>
    <scope>NUCLEOTIDE SEQUENCE [LARGE SCALE GENOMIC DNA]</scope>
    <source>
        <strain evidence="4">3bp</strain>
    </source>
</reference>
<feature type="non-terminal residue" evidence="3">
    <location>
        <position position="1"/>
    </location>
</feature>
<gene>
    <name evidence="2" type="ORF">SAMN05518682_0924</name>
    <name evidence="3" type="ORF">SAMN05518682_3549</name>
</gene>
<keyword evidence="3" id="KW-0547">Nucleotide-binding</keyword>
<keyword evidence="3" id="KW-0067">ATP-binding</keyword>
<dbReference type="GO" id="GO:0006508">
    <property type="term" value="P:proteolysis"/>
    <property type="evidence" value="ECO:0007669"/>
    <property type="project" value="UniProtKB-KW"/>
</dbReference>
<protein>
    <submittedName>
        <fullName evidence="3">ATP-dependent Clp protease ATP-binding subunit ClpX</fullName>
    </submittedName>
</protein>
<reference evidence="3" key="2">
    <citation type="submission" date="2017-01" db="EMBL/GenBank/DDBJ databases">
        <authorList>
            <person name="Mah S.A."/>
            <person name="Swanson W.J."/>
            <person name="Moy G.W."/>
            <person name="Vacquier V.D."/>
        </authorList>
    </citation>
    <scope>NUCLEOTIDE SEQUENCE [LARGE SCALE GENOMIC DNA]</scope>
    <source>
        <strain evidence="3">3bp</strain>
    </source>
</reference>
<dbReference type="EMBL" id="FTMI01000008">
    <property type="protein sequence ID" value="SIQ77258.1"/>
    <property type="molecule type" value="Genomic_DNA"/>
</dbReference>
<evidence type="ECO:0000313" key="2">
    <source>
        <dbReference type="EMBL" id="SIQ04377.1"/>
    </source>
</evidence>
<keyword evidence="3" id="KW-0645">Protease</keyword>
<dbReference type="GO" id="GO:0005524">
    <property type="term" value="F:ATP binding"/>
    <property type="evidence" value="ECO:0007669"/>
    <property type="project" value="UniProtKB-KW"/>
</dbReference>
<evidence type="ECO:0000313" key="4">
    <source>
        <dbReference type="Proteomes" id="UP000186235"/>
    </source>
</evidence>
<keyword evidence="4" id="KW-1185">Reference proteome</keyword>
<feature type="region of interest" description="Disordered" evidence="1">
    <location>
        <begin position="1"/>
        <end position="29"/>
    </location>
</feature>
<dbReference type="GO" id="GO:0008233">
    <property type="term" value="F:peptidase activity"/>
    <property type="evidence" value="ECO:0007669"/>
    <property type="project" value="UniProtKB-KW"/>
</dbReference>
<proteinExistence type="predicted"/>
<sequence length="29" mass="3249">REVVLDNVNPTIVPRTTTARARTPREKSA</sequence>